<dbReference type="InterPro" id="IPR008409">
    <property type="entry name" value="SPF27"/>
</dbReference>
<reference evidence="8" key="1">
    <citation type="journal article" date="2020" name="Stud. Mycol.">
        <title>101 Dothideomycetes genomes: a test case for predicting lifestyles and emergence of pathogens.</title>
        <authorList>
            <person name="Haridas S."/>
            <person name="Albert R."/>
            <person name="Binder M."/>
            <person name="Bloem J."/>
            <person name="Labutti K."/>
            <person name="Salamov A."/>
            <person name="Andreopoulos B."/>
            <person name="Baker S."/>
            <person name="Barry K."/>
            <person name="Bills G."/>
            <person name="Bluhm B."/>
            <person name="Cannon C."/>
            <person name="Castanera R."/>
            <person name="Culley D."/>
            <person name="Daum C."/>
            <person name="Ezra D."/>
            <person name="Gonzalez J."/>
            <person name="Henrissat B."/>
            <person name="Kuo A."/>
            <person name="Liang C."/>
            <person name="Lipzen A."/>
            <person name="Lutzoni F."/>
            <person name="Magnuson J."/>
            <person name="Mondo S."/>
            <person name="Nolan M."/>
            <person name="Ohm R."/>
            <person name="Pangilinan J."/>
            <person name="Park H.-J."/>
            <person name="Ramirez L."/>
            <person name="Alfaro M."/>
            <person name="Sun H."/>
            <person name="Tritt A."/>
            <person name="Yoshinaga Y."/>
            <person name="Zwiers L.-H."/>
            <person name="Turgeon B."/>
            <person name="Goodwin S."/>
            <person name="Spatafora J."/>
            <person name="Crous P."/>
            <person name="Grigoriev I."/>
        </authorList>
    </citation>
    <scope>NUCLEOTIDE SEQUENCE</scope>
    <source>
        <strain evidence="8">CBS 121739</strain>
    </source>
</reference>
<dbReference type="GO" id="GO:0008380">
    <property type="term" value="P:RNA splicing"/>
    <property type="evidence" value="ECO:0007669"/>
    <property type="project" value="UniProtKB-KW"/>
</dbReference>
<dbReference type="PANTHER" id="PTHR13296">
    <property type="entry name" value="BCAS2 PROTEIN"/>
    <property type="match status" value="1"/>
</dbReference>
<dbReference type="GeneID" id="54490216"/>
<evidence type="ECO:0000256" key="1">
    <source>
        <dbReference type="ARBA" id="ARBA00004123"/>
    </source>
</evidence>
<evidence type="ECO:0000256" key="3">
    <source>
        <dbReference type="ARBA" id="ARBA00022664"/>
    </source>
</evidence>
<keyword evidence="9" id="KW-1185">Reference proteome</keyword>
<gene>
    <name evidence="8" type="ORF">EJ05DRAFT_534062</name>
</gene>
<keyword evidence="6" id="KW-0539">Nucleus</keyword>
<evidence type="ECO:0000256" key="6">
    <source>
        <dbReference type="ARBA" id="ARBA00023242"/>
    </source>
</evidence>
<accession>A0A6A6WJT1</accession>
<keyword evidence="4" id="KW-0747">Spliceosome</keyword>
<evidence type="ECO:0000256" key="5">
    <source>
        <dbReference type="ARBA" id="ARBA00023187"/>
    </source>
</evidence>
<organism evidence="8 9">
    <name type="scientific">Pseudovirgaria hyperparasitica</name>
    <dbReference type="NCBI Taxonomy" id="470096"/>
    <lineage>
        <taxon>Eukaryota</taxon>
        <taxon>Fungi</taxon>
        <taxon>Dikarya</taxon>
        <taxon>Ascomycota</taxon>
        <taxon>Pezizomycotina</taxon>
        <taxon>Dothideomycetes</taxon>
        <taxon>Dothideomycetes incertae sedis</taxon>
        <taxon>Acrospermales</taxon>
        <taxon>Acrospermaceae</taxon>
        <taxon>Pseudovirgaria</taxon>
    </lineage>
</organism>
<sequence>MSLINESHDSLIYIDPVPTEADYVIVSNLISDELRTVDTSVTHPLLPHAYAPRYPELLAKEHERIESGADREVGINLSRYEALEAPQNTSPNSDEKNPQLLAQWRETLQKAYASSSYLSWRQTNLGLLEKYGKNQWLIGNSQLEDILKGLETELAETRAQVERIEYERRAQQEAVSGEMATLDDTWKKGIGRVIETEVAVEGLRREIVERKRGGAIIAS</sequence>
<dbReference type="OrthoDB" id="205794at2759"/>
<keyword evidence="5" id="KW-0508">mRNA splicing</keyword>
<proteinExistence type="inferred from homology"/>
<evidence type="ECO:0000313" key="8">
    <source>
        <dbReference type="EMBL" id="KAF2762520.1"/>
    </source>
</evidence>
<dbReference type="EMBL" id="ML996565">
    <property type="protein sequence ID" value="KAF2762520.1"/>
    <property type="molecule type" value="Genomic_DNA"/>
</dbReference>
<protein>
    <recommendedName>
        <fullName evidence="10">BCAS2 family protein</fullName>
    </recommendedName>
</protein>
<dbReference type="PANTHER" id="PTHR13296:SF0">
    <property type="entry name" value="PRE-MRNA-SPLICING FACTOR SPF27"/>
    <property type="match status" value="1"/>
</dbReference>
<evidence type="ECO:0008006" key="10">
    <source>
        <dbReference type="Google" id="ProtNLM"/>
    </source>
</evidence>
<dbReference type="GO" id="GO:0071013">
    <property type="term" value="C:catalytic step 2 spliceosome"/>
    <property type="evidence" value="ECO:0007669"/>
    <property type="project" value="TreeGrafter"/>
</dbReference>
<keyword evidence="3" id="KW-0507">mRNA processing</keyword>
<dbReference type="Proteomes" id="UP000799437">
    <property type="component" value="Unassembled WGS sequence"/>
</dbReference>
<dbReference type="GO" id="GO:0006397">
    <property type="term" value="P:mRNA processing"/>
    <property type="evidence" value="ECO:0007669"/>
    <property type="project" value="UniProtKB-KW"/>
</dbReference>
<dbReference type="Pfam" id="PF05700">
    <property type="entry name" value="BCAS2"/>
    <property type="match status" value="1"/>
</dbReference>
<evidence type="ECO:0000256" key="7">
    <source>
        <dbReference type="SAM" id="Coils"/>
    </source>
</evidence>
<dbReference type="AlphaFoldDB" id="A0A6A6WJT1"/>
<comment type="similarity">
    <text evidence="2">Belongs to the SPF27 family.</text>
</comment>
<name>A0A6A6WJT1_9PEZI</name>
<evidence type="ECO:0000313" key="9">
    <source>
        <dbReference type="Proteomes" id="UP000799437"/>
    </source>
</evidence>
<evidence type="ECO:0000256" key="2">
    <source>
        <dbReference type="ARBA" id="ARBA00010788"/>
    </source>
</evidence>
<comment type="subcellular location">
    <subcellularLocation>
        <location evidence="1">Nucleus</location>
    </subcellularLocation>
</comment>
<dbReference type="GO" id="GO:0000974">
    <property type="term" value="C:Prp19 complex"/>
    <property type="evidence" value="ECO:0007669"/>
    <property type="project" value="TreeGrafter"/>
</dbReference>
<feature type="coiled-coil region" evidence="7">
    <location>
        <begin position="140"/>
        <end position="174"/>
    </location>
</feature>
<evidence type="ECO:0000256" key="4">
    <source>
        <dbReference type="ARBA" id="ARBA00022728"/>
    </source>
</evidence>
<keyword evidence="7" id="KW-0175">Coiled coil</keyword>
<dbReference type="GO" id="GO:0071011">
    <property type="term" value="C:precatalytic spliceosome"/>
    <property type="evidence" value="ECO:0007669"/>
    <property type="project" value="TreeGrafter"/>
</dbReference>
<dbReference type="RefSeq" id="XP_033604971.1">
    <property type="nucleotide sequence ID" value="XM_033749162.1"/>
</dbReference>